<dbReference type="EMBL" id="BARS01014794">
    <property type="protein sequence ID" value="GAF96875.1"/>
    <property type="molecule type" value="Genomic_DNA"/>
</dbReference>
<protein>
    <recommendedName>
        <fullName evidence="1">N-acetyltransferase domain-containing protein</fullName>
    </recommendedName>
</protein>
<feature type="domain" description="N-acetyltransferase" evidence="1">
    <location>
        <begin position="43"/>
        <end position="181"/>
    </location>
</feature>
<dbReference type="Gene3D" id="3.40.630.30">
    <property type="match status" value="1"/>
</dbReference>
<dbReference type="InterPro" id="IPR016181">
    <property type="entry name" value="Acyl_CoA_acyltransferase"/>
</dbReference>
<reference evidence="2" key="1">
    <citation type="journal article" date="2014" name="Front. Microbiol.">
        <title>High frequency of phylogenetically diverse reductive dehalogenase-homologous genes in deep subseafloor sedimentary metagenomes.</title>
        <authorList>
            <person name="Kawai M."/>
            <person name="Futagami T."/>
            <person name="Toyoda A."/>
            <person name="Takaki Y."/>
            <person name="Nishi S."/>
            <person name="Hori S."/>
            <person name="Arai W."/>
            <person name="Tsubouchi T."/>
            <person name="Morono Y."/>
            <person name="Uchiyama I."/>
            <person name="Ito T."/>
            <person name="Fujiyama A."/>
            <person name="Inagaki F."/>
            <person name="Takami H."/>
        </authorList>
    </citation>
    <scope>NUCLEOTIDE SEQUENCE</scope>
    <source>
        <strain evidence="2">Expedition CK06-06</strain>
    </source>
</reference>
<dbReference type="PROSITE" id="PS51186">
    <property type="entry name" value="GNAT"/>
    <property type="match status" value="1"/>
</dbReference>
<dbReference type="InterPro" id="IPR000182">
    <property type="entry name" value="GNAT_dom"/>
</dbReference>
<dbReference type="PANTHER" id="PTHR43415">
    <property type="entry name" value="SPERMIDINE N(1)-ACETYLTRANSFERASE"/>
    <property type="match status" value="1"/>
</dbReference>
<comment type="caution">
    <text evidence="2">The sequence shown here is derived from an EMBL/GenBank/DDBJ whole genome shotgun (WGS) entry which is preliminary data.</text>
</comment>
<evidence type="ECO:0000259" key="1">
    <source>
        <dbReference type="PROSITE" id="PS51186"/>
    </source>
</evidence>
<dbReference type="PANTHER" id="PTHR43415:SF3">
    <property type="entry name" value="GNAT-FAMILY ACETYLTRANSFERASE"/>
    <property type="match status" value="1"/>
</dbReference>
<evidence type="ECO:0000313" key="2">
    <source>
        <dbReference type="EMBL" id="GAF96875.1"/>
    </source>
</evidence>
<dbReference type="SUPFAM" id="SSF55729">
    <property type="entry name" value="Acyl-CoA N-acyltransferases (Nat)"/>
    <property type="match status" value="1"/>
</dbReference>
<organism evidence="2">
    <name type="scientific">marine sediment metagenome</name>
    <dbReference type="NCBI Taxonomy" id="412755"/>
    <lineage>
        <taxon>unclassified sequences</taxon>
        <taxon>metagenomes</taxon>
        <taxon>ecological metagenomes</taxon>
    </lineage>
</organism>
<dbReference type="Pfam" id="PF13302">
    <property type="entry name" value="Acetyltransf_3"/>
    <property type="match status" value="1"/>
</dbReference>
<dbReference type="GO" id="GO:0016747">
    <property type="term" value="F:acyltransferase activity, transferring groups other than amino-acyl groups"/>
    <property type="evidence" value="ECO:0007669"/>
    <property type="project" value="InterPro"/>
</dbReference>
<dbReference type="AlphaFoldDB" id="X0V898"/>
<accession>X0V898</accession>
<proteinExistence type="predicted"/>
<gene>
    <name evidence="2" type="ORF">S01H1_24595</name>
</gene>
<name>X0V898_9ZZZZ</name>
<sequence>MTEEKEKDKEEIEAFPFIEGETIDLVVYNSKWAELKCKWKNDPKVRQYSRNMWPRSLDDVKKRFEAVPDGHGDIRDFTGFVMYHKRDKRPIGEIGLNRIDWVNRHANFFAMIGEPDYWGKGIVGEAAQLVLKYAFTELNLHKVKAGVFTPNERSLRATEKLGLNKEAVVKEAMYVDGKYHDIHKWGLTKKEWLEGRK</sequence>